<proteinExistence type="predicted"/>
<keyword evidence="1" id="KW-0614">Plasmid</keyword>
<evidence type="ECO:0000313" key="2">
    <source>
        <dbReference type="Proteomes" id="UP001059971"/>
    </source>
</evidence>
<keyword evidence="2" id="KW-1185">Reference proteome</keyword>
<evidence type="ECO:0000313" key="1">
    <source>
        <dbReference type="EMBL" id="BBF72670.1"/>
    </source>
</evidence>
<geneLocation type="plasmid" evidence="1 2">
    <name>pBAR3</name>
</geneLocation>
<organism evidence="1 2">
    <name type="scientific">Sphingomonas bisphenolicum</name>
    <dbReference type="NCBI Taxonomy" id="296544"/>
    <lineage>
        <taxon>Bacteria</taxon>
        <taxon>Pseudomonadati</taxon>
        <taxon>Pseudomonadota</taxon>
        <taxon>Alphaproteobacteria</taxon>
        <taxon>Sphingomonadales</taxon>
        <taxon>Sphingomonadaceae</taxon>
        <taxon>Sphingomonas</taxon>
    </lineage>
</organism>
<dbReference type="RefSeq" id="WP_261937531.1">
    <property type="nucleotide sequence ID" value="NZ_AP018821.1"/>
</dbReference>
<reference evidence="1" key="1">
    <citation type="submission" date="2018-07" db="EMBL/GenBank/DDBJ databases">
        <title>Complete genome sequence of Sphingomonas bisphenolicum strain AO1, a bisphenol A degradative bacterium isolated from Japanese farm field.</title>
        <authorList>
            <person name="Murakami M."/>
            <person name="Koh M."/>
            <person name="Koba S."/>
            <person name="Matsumura Y."/>
        </authorList>
    </citation>
    <scope>NUCLEOTIDE SEQUENCE</scope>
    <source>
        <strain evidence="1">AO1</strain>
        <plasmid evidence="1">pBAR3</plasmid>
    </source>
</reference>
<name>A0ABM7G9H9_9SPHN</name>
<protein>
    <submittedName>
        <fullName evidence="1">Uncharacterized protein</fullName>
    </submittedName>
</protein>
<dbReference type="EMBL" id="AP018821">
    <property type="protein sequence ID" value="BBF72670.1"/>
    <property type="molecule type" value="Genomic_DNA"/>
</dbReference>
<dbReference type="Proteomes" id="UP001059971">
    <property type="component" value="Plasmid pBAR3"/>
</dbReference>
<accession>A0ABM7G9H9</accession>
<sequence>MPDELAVDYDLWDLTVFRYAGLYLEVAEKLAAKQPVPRQAITMIVRGLNRIFTGMLVQNQDELVLATSGSYSQSKRSPLLDELISVPRQGGEEVAIVSDGTGGFSVSVRLVRGSDIPLVTLALSPTRFEFLGRVAEGALPSSFSLECHEDLLAFKARLLRETENRRKLDGDEIVDGELMLRFIDLGNDGRAVARRVIVRV</sequence>
<gene>
    <name evidence="1" type="ORF">SBA_pBAR3_2370</name>
</gene>